<dbReference type="PROSITE" id="PS51158">
    <property type="entry name" value="ALPHA_KINASE"/>
    <property type="match status" value="1"/>
</dbReference>
<accession>A0AAD7K9T6</accession>
<protein>
    <recommendedName>
        <fullName evidence="5">Alpha-type protein kinase domain-containing protein</fullName>
    </recommendedName>
</protein>
<keyword evidence="3" id="KW-0418">Kinase</keyword>
<evidence type="ECO:0000313" key="7">
    <source>
        <dbReference type="Proteomes" id="UP001215598"/>
    </source>
</evidence>
<keyword evidence="2" id="KW-0808">Transferase</keyword>
<evidence type="ECO:0000256" key="1">
    <source>
        <dbReference type="ARBA" id="ARBA00022527"/>
    </source>
</evidence>
<evidence type="ECO:0000256" key="4">
    <source>
        <dbReference type="SAM" id="MobiDB-lite"/>
    </source>
</evidence>
<evidence type="ECO:0000256" key="2">
    <source>
        <dbReference type="ARBA" id="ARBA00022679"/>
    </source>
</evidence>
<dbReference type="InterPro" id="IPR011009">
    <property type="entry name" value="Kinase-like_dom_sf"/>
</dbReference>
<reference evidence="6" key="1">
    <citation type="submission" date="2023-03" db="EMBL/GenBank/DDBJ databases">
        <title>Massive genome expansion in bonnet fungi (Mycena s.s.) driven by repeated elements and novel gene families across ecological guilds.</title>
        <authorList>
            <consortium name="Lawrence Berkeley National Laboratory"/>
            <person name="Harder C.B."/>
            <person name="Miyauchi S."/>
            <person name="Viragh M."/>
            <person name="Kuo A."/>
            <person name="Thoen E."/>
            <person name="Andreopoulos B."/>
            <person name="Lu D."/>
            <person name="Skrede I."/>
            <person name="Drula E."/>
            <person name="Henrissat B."/>
            <person name="Morin E."/>
            <person name="Kohler A."/>
            <person name="Barry K."/>
            <person name="LaButti K."/>
            <person name="Morin E."/>
            <person name="Salamov A."/>
            <person name="Lipzen A."/>
            <person name="Mereny Z."/>
            <person name="Hegedus B."/>
            <person name="Baldrian P."/>
            <person name="Stursova M."/>
            <person name="Weitz H."/>
            <person name="Taylor A."/>
            <person name="Grigoriev I.V."/>
            <person name="Nagy L.G."/>
            <person name="Martin F."/>
            <person name="Kauserud H."/>
        </authorList>
    </citation>
    <scope>NUCLEOTIDE SEQUENCE</scope>
    <source>
        <strain evidence="6">CBHHK182m</strain>
    </source>
</reference>
<dbReference type="InterPro" id="IPR004166">
    <property type="entry name" value="a-kinase_dom"/>
</dbReference>
<comment type="caution">
    <text evidence="6">The sequence shown here is derived from an EMBL/GenBank/DDBJ whole genome shotgun (WGS) entry which is preliminary data.</text>
</comment>
<dbReference type="GO" id="GO:0004674">
    <property type="term" value="F:protein serine/threonine kinase activity"/>
    <property type="evidence" value="ECO:0007669"/>
    <property type="project" value="UniProtKB-KW"/>
</dbReference>
<organism evidence="6 7">
    <name type="scientific">Mycena metata</name>
    <dbReference type="NCBI Taxonomy" id="1033252"/>
    <lineage>
        <taxon>Eukaryota</taxon>
        <taxon>Fungi</taxon>
        <taxon>Dikarya</taxon>
        <taxon>Basidiomycota</taxon>
        <taxon>Agaricomycotina</taxon>
        <taxon>Agaricomycetes</taxon>
        <taxon>Agaricomycetidae</taxon>
        <taxon>Agaricales</taxon>
        <taxon>Marasmiineae</taxon>
        <taxon>Mycenaceae</taxon>
        <taxon>Mycena</taxon>
    </lineage>
</organism>
<dbReference type="SUPFAM" id="SSF56112">
    <property type="entry name" value="Protein kinase-like (PK-like)"/>
    <property type="match status" value="1"/>
</dbReference>
<name>A0AAD7K9T6_9AGAR</name>
<evidence type="ECO:0000259" key="5">
    <source>
        <dbReference type="PROSITE" id="PS51158"/>
    </source>
</evidence>
<dbReference type="Proteomes" id="UP001215598">
    <property type="component" value="Unassembled WGS sequence"/>
</dbReference>
<gene>
    <name evidence="6" type="ORF">B0H16DRAFT_1830580</name>
</gene>
<proteinExistence type="predicted"/>
<evidence type="ECO:0000313" key="6">
    <source>
        <dbReference type="EMBL" id="KAJ7780003.1"/>
    </source>
</evidence>
<feature type="domain" description="Alpha-type protein kinase" evidence="5">
    <location>
        <begin position="278"/>
        <end position="574"/>
    </location>
</feature>
<dbReference type="GO" id="GO:0005524">
    <property type="term" value="F:ATP binding"/>
    <property type="evidence" value="ECO:0007669"/>
    <property type="project" value="InterPro"/>
</dbReference>
<keyword evidence="7" id="KW-1185">Reference proteome</keyword>
<dbReference type="Pfam" id="PF02816">
    <property type="entry name" value="Alpha_kinase"/>
    <property type="match status" value="1"/>
</dbReference>
<sequence length="626" mass="68757">MAICNGCSLDFHDLPNETCYKCKELYGKSETEKVSIRKKGQYLCCSVVYGELQTALCVSCCQKYANADSIPKQIFELEGANDQILNFQTRLPRVQNSSLKKTPSGAAAAAALTKKAAPGIAKGATLLQEMQDAREQGNKVKFTVLLCKLTPKKGGVLAMVPIPTVRPVERIHEEMSIYDALNHIALRVQEDHASEFSTAAKIRRQMITFYASKSATKYANIPDDTLSSGTVSDFLVYFRSNGHISQVQYTSKQLELKLVVNEADLYPASNSDFAMPSVGMSSSKSRSSSRASARVSASSTPAFKSRAVRTSAWPRMLSFSRPCPMVEYKFKRYTVTETAEGVIIQSAAVNAPLEALLIAADWMEGTSMANTGDTFHKTGFLGSGTSKNTIHARVGKEEYALGQAQDATLDHHSHLQMLQCDVNLPPLKFNVDGAILGALEPFEGGSNNDMLPLTHFLATRLLLCGIVDTPIQKSTGNADCGAGPTDHLTAAIHAFSHYVPIFTDNELVLCDLQGIFDRKNVMTLIDPQSHSSQRDATDRPFWDDGPQGIKTFLSHHLKVCHENNICNRLYLCEMQMEHTNSVIHPRSPANSPERPKKKAKPHRAGTSDFLFTVEAFLSLDDIARFS</sequence>
<dbReference type="AlphaFoldDB" id="A0AAD7K9T6"/>
<keyword evidence="1" id="KW-0723">Serine/threonine-protein kinase</keyword>
<feature type="region of interest" description="Disordered" evidence="4">
    <location>
        <begin position="582"/>
        <end position="603"/>
    </location>
</feature>
<dbReference type="EMBL" id="JARKIB010000005">
    <property type="protein sequence ID" value="KAJ7780003.1"/>
    <property type="molecule type" value="Genomic_DNA"/>
</dbReference>
<dbReference type="Gene3D" id="3.20.200.10">
    <property type="entry name" value="MHCK/EF2 kinase"/>
    <property type="match status" value="1"/>
</dbReference>
<evidence type="ECO:0000256" key="3">
    <source>
        <dbReference type="ARBA" id="ARBA00022777"/>
    </source>
</evidence>